<evidence type="ECO:0000256" key="7">
    <source>
        <dbReference type="RuleBase" id="RU363032"/>
    </source>
</evidence>
<dbReference type="RefSeq" id="WP_386093353.1">
    <property type="nucleotide sequence ID" value="NZ_JBHRXN010000034.1"/>
</dbReference>
<dbReference type="InterPro" id="IPR035906">
    <property type="entry name" value="MetI-like_sf"/>
</dbReference>
<dbReference type="PROSITE" id="PS50928">
    <property type="entry name" value="ABC_TM1"/>
    <property type="match status" value="2"/>
</dbReference>
<comment type="subcellular location">
    <subcellularLocation>
        <location evidence="1 7">Cell membrane</location>
        <topology evidence="1 7">Multi-pass membrane protein</topology>
    </subcellularLocation>
</comment>
<feature type="transmembrane region" description="Helical" evidence="7">
    <location>
        <begin position="220"/>
        <end position="245"/>
    </location>
</feature>
<dbReference type="Pfam" id="PF00528">
    <property type="entry name" value="BPD_transp_1"/>
    <property type="match status" value="2"/>
</dbReference>
<keyword evidence="6 7" id="KW-0472">Membrane</keyword>
<keyword evidence="10" id="KW-1185">Reference proteome</keyword>
<reference evidence="10" key="1">
    <citation type="journal article" date="2019" name="Int. J. Syst. Evol. Microbiol.">
        <title>The Global Catalogue of Microorganisms (GCM) 10K type strain sequencing project: providing services to taxonomists for standard genome sequencing and annotation.</title>
        <authorList>
            <consortium name="The Broad Institute Genomics Platform"/>
            <consortium name="The Broad Institute Genome Sequencing Center for Infectious Disease"/>
            <person name="Wu L."/>
            <person name="Ma J."/>
        </authorList>
    </citation>
    <scope>NUCLEOTIDE SEQUENCE [LARGE SCALE GENOMIC DNA]</scope>
    <source>
        <strain evidence="10">KCTC 42742</strain>
    </source>
</reference>
<dbReference type="CDD" id="cd06261">
    <property type="entry name" value="TM_PBP2"/>
    <property type="match status" value="2"/>
</dbReference>
<dbReference type="Gene3D" id="1.10.3720.10">
    <property type="entry name" value="MetI-like"/>
    <property type="match status" value="2"/>
</dbReference>
<accession>A0ABV7RKY9</accession>
<keyword evidence="5 7" id="KW-1133">Transmembrane helix</keyword>
<keyword evidence="4 7" id="KW-0812">Transmembrane</keyword>
<keyword evidence="2 7" id="KW-0813">Transport</keyword>
<evidence type="ECO:0000256" key="3">
    <source>
        <dbReference type="ARBA" id="ARBA00022475"/>
    </source>
</evidence>
<protein>
    <submittedName>
        <fullName evidence="9">PhnE/PtxC family ABC transporter permease</fullName>
    </submittedName>
</protein>
<dbReference type="PANTHER" id="PTHR30043">
    <property type="entry name" value="PHOSPHONATES TRANSPORT SYSTEM PERMEASE PROTEIN"/>
    <property type="match status" value="1"/>
</dbReference>
<evidence type="ECO:0000256" key="6">
    <source>
        <dbReference type="ARBA" id="ARBA00023136"/>
    </source>
</evidence>
<gene>
    <name evidence="9" type="ORF">ACFOLG_15270</name>
</gene>
<dbReference type="PANTHER" id="PTHR30043:SF1">
    <property type="entry name" value="ABC TRANSPORT SYSTEM PERMEASE PROTEIN P69"/>
    <property type="match status" value="1"/>
</dbReference>
<evidence type="ECO:0000256" key="5">
    <source>
        <dbReference type="ARBA" id="ARBA00022989"/>
    </source>
</evidence>
<organism evidence="9 10">
    <name type="scientific">Vogesella facilis</name>
    <dbReference type="NCBI Taxonomy" id="1655232"/>
    <lineage>
        <taxon>Bacteria</taxon>
        <taxon>Pseudomonadati</taxon>
        <taxon>Pseudomonadota</taxon>
        <taxon>Betaproteobacteria</taxon>
        <taxon>Neisseriales</taxon>
        <taxon>Chromobacteriaceae</taxon>
        <taxon>Vogesella</taxon>
    </lineage>
</organism>
<proteinExistence type="inferred from homology"/>
<dbReference type="InterPro" id="IPR000515">
    <property type="entry name" value="MetI-like"/>
</dbReference>
<feature type="transmembrane region" description="Helical" evidence="7">
    <location>
        <begin position="287"/>
        <end position="307"/>
    </location>
</feature>
<feature type="domain" description="ABC transmembrane type-1" evidence="8">
    <location>
        <begin position="344"/>
        <end position="523"/>
    </location>
</feature>
<feature type="transmembrane region" description="Helical" evidence="7">
    <location>
        <begin position="502"/>
        <end position="521"/>
    </location>
</feature>
<feature type="transmembrane region" description="Helical" evidence="7">
    <location>
        <begin position="352"/>
        <end position="370"/>
    </location>
</feature>
<comment type="caution">
    <text evidence="9">The sequence shown here is derived from an EMBL/GenBank/DDBJ whole genome shotgun (WGS) entry which is preliminary data.</text>
</comment>
<evidence type="ECO:0000313" key="9">
    <source>
        <dbReference type="EMBL" id="MFC3533538.1"/>
    </source>
</evidence>
<sequence>MLNPGSRQPPGANTARDPRLAARLGWLVAAPLLLLAAMAYTGFDPRLLLDPATLATLGGFVGQFFPPSQQPDFLASLLRETVTTLAIASTGTLLAMLLGLPAALFTSRALDRDTLCGDAVSRPWRLLQHSLRALLVLLRGVPDLVWALLLVRAAGLGSLPGVLALGLAYGGMLGKVYAEILEAQPREPAAALATSGAGRLTIFGYALLPQAAHELISYSVYRWECAIRASAVMGFVGAGGLGLLLDTAIRMLDGGEVGALLLVFVLLVALTETVSRLARLAVESRRGGLLLAGGFLALQGAAFLWLWPQWQGNPFDVGGVLRFGGELLHPNLAPAFLLQVGHGMLETLAQSALGTALAFLGGALLALPASNRGPRWLRLPVRLLLNFLRGTPDLLWGAIAVLALSLGPAAGVLALALHTSGVLGRLFAQTLENLPPEPEQALLLSGAPPAARLAYGLLPQALPQWIAYSLYRWENNIRIAAMLGLVGAGGLGQQLYLALSLFQLHNAATLIVAMLLLSWGVEGLSRRLRRGLE</sequence>
<dbReference type="EMBL" id="JBHRXN010000034">
    <property type="protein sequence ID" value="MFC3533538.1"/>
    <property type="molecule type" value="Genomic_DNA"/>
</dbReference>
<evidence type="ECO:0000256" key="1">
    <source>
        <dbReference type="ARBA" id="ARBA00004651"/>
    </source>
</evidence>
<feature type="transmembrane region" description="Helical" evidence="7">
    <location>
        <begin position="257"/>
        <end position="275"/>
    </location>
</feature>
<dbReference type="SUPFAM" id="SSF161098">
    <property type="entry name" value="MetI-like"/>
    <property type="match status" value="2"/>
</dbReference>
<evidence type="ECO:0000256" key="2">
    <source>
        <dbReference type="ARBA" id="ARBA00022448"/>
    </source>
</evidence>
<evidence type="ECO:0000256" key="4">
    <source>
        <dbReference type="ARBA" id="ARBA00022692"/>
    </source>
</evidence>
<comment type="similarity">
    <text evidence="7">Belongs to the binding-protein-dependent transport system permease family.</text>
</comment>
<feature type="transmembrane region" description="Helical" evidence="7">
    <location>
        <begin position="85"/>
        <end position="105"/>
    </location>
</feature>
<evidence type="ECO:0000259" key="8">
    <source>
        <dbReference type="PROSITE" id="PS50928"/>
    </source>
</evidence>
<name>A0ABV7RKY9_9NEIS</name>
<feature type="transmembrane region" description="Helical" evidence="7">
    <location>
        <begin position="394"/>
        <end position="417"/>
    </location>
</feature>
<feature type="transmembrane region" description="Helical" evidence="7">
    <location>
        <begin position="20"/>
        <end position="40"/>
    </location>
</feature>
<keyword evidence="3" id="KW-1003">Cell membrane</keyword>
<feature type="domain" description="ABC transmembrane type-1" evidence="8">
    <location>
        <begin position="81"/>
        <end position="275"/>
    </location>
</feature>
<evidence type="ECO:0000313" key="10">
    <source>
        <dbReference type="Proteomes" id="UP001595741"/>
    </source>
</evidence>
<dbReference type="Proteomes" id="UP001595741">
    <property type="component" value="Unassembled WGS sequence"/>
</dbReference>